<name>A0A087GM70_ARAAL</name>
<dbReference type="OrthoDB" id="1045822at2759"/>
<dbReference type="eggNOG" id="ENOG502S7UD">
    <property type="taxonomic scope" value="Eukaryota"/>
</dbReference>
<dbReference type="Proteomes" id="UP000029120">
    <property type="component" value="Chromosome 6"/>
</dbReference>
<accession>A0A087GM70</accession>
<feature type="transmembrane region" description="Helical" evidence="1">
    <location>
        <begin position="61"/>
        <end position="80"/>
    </location>
</feature>
<keyword evidence="3" id="KW-1185">Reference proteome</keyword>
<evidence type="ECO:0000256" key="1">
    <source>
        <dbReference type="SAM" id="Phobius"/>
    </source>
</evidence>
<dbReference type="NCBIfam" id="TIGR01571">
    <property type="entry name" value="A_thal_Cys_rich"/>
    <property type="match status" value="1"/>
</dbReference>
<protein>
    <recommendedName>
        <fullName evidence="4">Plant cadmium resistance 2</fullName>
    </recommendedName>
</protein>
<reference evidence="3" key="1">
    <citation type="journal article" date="2015" name="Nat. Plants">
        <title>Genome expansion of Arabis alpina linked with retrotransposition and reduced symmetric DNA methylation.</title>
        <authorList>
            <person name="Willing E.M."/>
            <person name="Rawat V."/>
            <person name="Mandakova T."/>
            <person name="Maumus F."/>
            <person name="James G.V."/>
            <person name="Nordstroem K.J."/>
            <person name="Becker C."/>
            <person name="Warthmann N."/>
            <person name="Chica C."/>
            <person name="Szarzynska B."/>
            <person name="Zytnicki M."/>
            <person name="Albani M.C."/>
            <person name="Kiefer C."/>
            <person name="Bergonzi S."/>
            <person name="Castaings L."/>
            <person name="Mateos J.L."/>
            <person name="Berns M.C."/>
            <person name="Bujdoso N."/>
            <person name="Piofczyk T."/>
            <person name="de Lorenzo L."/>
            <person name="Barrero-Sicilia C."/>
            <person name="Mateos I."/>
            <person name="Piednoel M."/>
            <person name="Hagmann J."/>
            <person name="Chen-Min-Tao R."/>
            <person name="Iglesias-Fernandez R."/>
            <person name="Schuster S.C."/>
            <person name="Alonso-Blanco C."/>
            <person name="Roudier F."/>
            <person name="Carbonero P."/>
            <person name="Paz-Ares J."/>
            <person name="Davis S.J."/>
            <person name="Pecinka A."/>
            <person name="Quesneville H."/>
            <person name="Colot V."/>
            <person name="Lysak M.A."/>
            <person name="Weigel D."/>
            <person name="Coupland G."/>
            <person name="Schneeberger K."/>
        </authorList>
    </citation>
    <scope>NUCLEOTIDE SEQUENCE [LARGE SCALE GENOMIC DNA]</scope>
    <source>
        <strain evidence="3">cv. Pajares</strain>
    </source>
</reference>
<dbReference type="AlphaFoldDB" id="A0A087GM70"/>
<dbReference type="EMBL" id="CM002874">
    <property type="protein sequence ID" value="KFK30972.1"/>
    <property type="molecule type" value="Genomic_DNA"/>
</dbReference>
<sequence length="151" mass="16543">MEVEGMHGGKPQADGEWSTDFCDCFSDCSNCCITFWCPCITFGQIAEIVDRGSSSCGTTGALYMLIACVTGCACFYSCFYRTKMRKQYNLKGSECGDCLKHSFCEVCALTQAYRELNNRGFDVALGWHGNVERQNGGVAVGAPVVERGMTR</sequence>
<evidence type="ECO:0000313" key="2">
    <source>
        <dbReference type="EMBL" id="KFK30972.1"/>
    </source>
</evidence>
<keyword evidence="1" id="KW-1133">Transmembrane helix</keyword>
<evidence type="ECO:0008006" key="4">
    <source>
        <dbReference type="Google" id="ProtNLM"/>
    </source>
</evidence>
<dbReference type="Gramene" id="KFK30972">
    <property type="protein sequence ID" value="KFK30972"/>
    <property type="gene ID" value="AALP_AA6G051700"/>
</dbReference>
<proteinExistence type="predicted"/>
<keyword evidence="1" id="KW-0472">Membrane</keyword>
<evidence type="ECO:0000313" key="3">
    <source>
        <dbReference type="Proteomes" id="UP000029120"/>
    </source>
</evidence>
<dbReference type="InterPro" id="IPR006461">
    <property type="entry name" value="PLAC_motif_containing"/>
</dbReference>
<keyword evidence="1" id="KW-0812">Transmembrane</keyword>
<organism evidence="2 3">
    <name type="scientific">Arabis alpina</name>
    <name type="common">Alpine rock-cress</name>
    <dbReference type="NCBI Taxonomy" id="50452"/>
    <lineage>
        <taxon>Eukaryota</taxon>
        <taxon>Viridiplantae</taxon>
        <taxon>Streptophyta</taxon>
        <taxon>Embryophyta</taxon>
        <taxon>Tracheophyta</taxon>
        <taxon>Spermatophyta</taxon>
        <taxon>Magnoliopsida</taxon>
        <taxon>eudicotyledons</taxon>
        <taxon>Gunneridae</taxon>
        <taxon>Pentapetalae</taxon>
        <taxon>rosids</taxon>
        <taxon>malvids</taxon>
        <taxon>Brassicales</taxon>
        <taxon>Brassicaceae</taxon>
        <taxon>Arabideae</taxon>
        <taxon>Arabis</taxon>
    </lineage>
</organism>
<dbReference type="PANTHER" id="PTHR15907">
    <property type="entry name" value="DUF614 FAMILY PROTEIN-RELATED"/>
    <property type="match status" value="1"/>
</dbReference>
<dbReference type="Pfam" id="PF04749">
    <property type="entry name" value="PLAC8"/>
    <property type="match status" value="1"/>
</dbReference>
<dbReference type="OMA" id="CCEGCAL"/>
<gene>
    <name evidence="2" type="ordered locus">AALP_Aa6g051700</name>
</gene>